<dbReference type="AlphaFoldDB" id="A0A223EMQ4"/>
<evidence type="ECO:0000313" key="2">
    <source>
        <dbReference type="Proteomes" id="UP000214618"/>
    </source>
</evidence>
<dbReference type="GeneID" id="56475690"/>
<dbReference type="Proteomes" id="UP000214618">
    <property type="component" value="Chromosome"/>
</dbReference>
<dbReference type="PANTHER" id="PTHR40053">
    <property type="entry name" value="SPORULATION-CONTROL PROTEIN SPO0M"/>
    <property type="match status" value="1"/>
</dbReference>
<dbReference type="SUPFAM" id="SSF81296">
    <property type="entry name" value="E set domains"/>
    <property type="match status" value="1"/>
</dbReference>
<gene>
    <name evidence="1" type="ORF">BS1321_23190</name>
</gene>
<evidence type="ECO:0008006" key="3">
    <source>
        <dbReference type="Google" id="ProtNLM"/>
    </source>
</evidence>
<dbReference type="OrthoDB" id="2351239at2"/>
<protein>
    <recommendedName>
        <fullName evidence="3">Sporulation protein SpoOM</fullName>
    </recommendedName>
</protein>
<reference evidence="1 2" key="1">
    <citation type="submission" date="2016-10" db="EMBL/GenBank/DDBJ databases">
        <title>The whole genome sequencing and assembly of Bacillus simplex DSM 1321 strain.</title>
        <authorList>
            <person name="Park M.-K."/>
            <person name="Lee Y.-J."/>
            <person name="Yi H."/>
            <person name="Bahn Y.-S."/>
            <person name="Kim J.F."/>
            <person name="Lee D.-W."/>
        </authorList>
    </citation>
    <scope>NUCLEOTIDE SEQUENCE [LARGE SCALE GENOMIC DNA]</scope>
    <source>
        <strain evidence="1 2">DSM 1321</strain>
    </source>
</reference>
<name>A0A223EMQ4_9BACI</name>
<proteinExistence type="predicted"/>
<dbReference type="PANTHER" id="PTHR40053:SF1">
    <property type="entry name" value="SPORULATION-CONTROL PROTEIN SPO0M"/>
    <property type="match status" value="1"/>
</dbReference>
<organism evidence="1 2">
    <name type="scientific">Peribacillus simplex NBRC 15720 = DSM 1321</name>
    <dbReference type="NCBI Taxonomy" id="1349754"/>
    <lineage>
        <taxon>Bacteria</taxon>
        <taxon>Bacillati</taxon>
        <taxon>Bacillota</taxon>
        <taxon>Bacilli</taxon>
        <taxon>Bacillales</taxon>
        <taxon>Bacillaceae</taxon>
        <taxon>Peribacillus</taxon>
    </lineage>
</organism>
<dbReference type="EMBL" id="CP017704">
    <property type="protein sequence ID" value="ASS96557.1"/>
    <property type="molecule type" value="Genomic_DNA"/>
</dbReference>
<dbReference type="RefSeq" id="WP_063236104.1">
    <property type="nucleotide sequence ID" value="NZ_BCVO01000037.1"/>
</dbReference>
<dbReference type="InterPro" id="IPR014756">
    <property type="entry name" value="Ig_E-set"/>
</dbReference>
<accession>A0A223EMQ4</accession>
<evidence type="ECO:0000313" key="1">
    <source>
        <dbReference type="EMBL" id="ASS96557.1"/>
    </source>
</evidence>
<dbReference type="InterPro" id="IPR009776">
    <property type="entry name" value="Spore_0_M"/>
</dbReference>
<sequence length="314" mass="35132">MFKKILASLGKGAATVDLQCGNRNYQAGESIQGEVVIQGGEVKQKINQLTVRFMMNVVLKQGSVSKEVAQIPLVNRDCIHPKERKVIPFHYVLPMNIPISRGTVSYYLDTHLDIEGGVDRKDVDRLVIQSQKSIQSIFNAMDQLGFRETADSGKLDQYGQEFAFFPTQQFMGQVNEVEMRFANEESGIRVWMEVDCKSGYKEIEAKREFHLNQSVLEHEAGLEKLLVKYISEAIDQPYAFTQPFSYSTNHHHGRASQLGNAIPGMVGGLAVGVLGSMLFTEMMDGFDVEEMFEEATEDLDGGFDSFFDNGDGES</sequence>
<dbReference type="Pfam" id="PF07070">
    <property type="entry name" value="Spo0M"/>
    <property type="match status" value="1"/>
</dbReference>